<dbReference type="InterPro" id="IPR000032">
    <property type="entry name" value="HPr-like"/>
</dbReference>
<dbReference type="EMBL" id="VDGG01000065">
    <property type="protein sequence ID" value="TQR06122.1"/>
    <property type="molecule type" value="Genomic_DNA"/>
</dbReference>
<keyword evidence="4" id="KW-1185">Reference proteome</keyword>
<dbReference type="AlphaFoldDB" id="A0A544SLS9"/>
<dbReference type="Proteomes" id="UP000318937">
    <property type="component" value="Unassembled WGS sequence"/>
</dbReference>
<comment type="similarity">
    <text evidence="1">Belongs to the HPr family.</text>
</comment>
<dbReference type="NCBIfam" id="TIGR01003">
    <property type="entry name" value="PTS_HPr_family"/>
    <property type="match status" value="1"/>
</dbReference>
<dbReference type="InterPro" id="IPR050399">
    <property type="entry name" value="HPr"/>
</dbReference>
<dbReference type="Gene3D" id="3.30.1340.10">
    <property type="entry name" value="HPr-like"/>
    <property type="match status" value="1"/>
</dbReference>
<evidence type="ECO:0000313" key="4">
    <source>
        <dbReference type="Proteomes" id="UP000318937"/>
    </source>
</evidence>
<reference evidence="3 4" key="1">
    <citation type="submission" date="2019-05" db="EMBL/GenBank/DDBJ databases">
        <title>Psychrobacillus vulpis sp. nov., a new species isolated from feces of a red fox that inhabits in The Tablas de Daimiel Natural Park, Albacete, Spain.</title>
        <authorList>
            <person name="Rodriguez M."/>
            <person name="Reina J.C."/>
            <person name="Bejar V."/>
            <person name="Llamas I."/>
        </authorList>
    </citation>
    <scope>NUCLEOTIDE SEQUENCE [LARGE SCALE GENOMIC DNA]</scope>
    <source>
        <strain evidence="3 4">NHI-2</strain>
    </source>
</reference>
<evidence type="ECO:0000259" key="2">
    <source>
        <dbReference type="PROSITE" id="PS51350"/>
    </source>
</evidence>
<name>A0A544SLS9_9BACI</name>
<dbReference type="InterPro" id="IPR002114">
    <property type="entry name" value="PTS_HPr_Ser_P_site"/>
</dbReference>
<dbReference type="NCBIfam" id="NF010354">
    <property type="entry name" value="PRK13782.1"/>
    <property type="match status" value="1"/>
</dbReference>
<gene>
    <name evidence="3" type="ORF">FG383_19310</name>
</gene>
<dbReference type="PRINTS" id="PR00107">
    <property type="entry name" value="PHOSPHOCPHPR"/>
</dbReference>
<accession>A0A544SLS9</accession>
<dbReference type="InterPro" id="IPR035895">
    <property type="entry name" value="HPr-like_sf"/>
</dbReference>
<protein>
    <submittedName>
        <fullName evidence="3">HPr family phosphocarrier protein</fullName>
    </submittedName>
</protein>
<dbReference type="Pfam" id="PF00381">
    <property type="entry name" value="PTS-HPr"/>
    <property type="match status" value="1"/>
</dbReference>
<dbReference type="RefSeq" id="WP_142609119.1">
    <property type="nucleotide sequence ID" value="NZ_VDGG01000065.1"/>
</dbReference>
<evidence type="ECO:0000313" key="3">
    <source>
        <dbReference type="EMBL" id="TQR06122.1"/>
    </source>
</evidence>
<comment type="caution">
    <text evidence="3">The sequence shown here is derived from an EMBL/GenBank/DDBJ whole genome shotgun (WGS) entry which is preliminary data.</text>
</comment>
<proteinExistence type="inferred from homology"/>
<feature type="domain" description="HPr" evidence="2">
    <location>
        <begin position="1"/>
        <end position="85"/>
    </location>
</feature>
<dbReference type="PROSITE" id="PS00589">
    <property type="entry name" value="PTS_HPR_SER"/>
    <property type="match status" value="1"/>
</dbReference>
<sequence length="85" mass="9355">MTEKQVEVKLPAGLQARQAALFVQEANRYIADVYLEKDEKKVNAKSIMGIMSLAISKGITVNLSAEGSDEEEAVETLAKFISHEE</sequence>
<dbReference type="SUPFAM" id="SSF55594">
    <property type="entry name" value="HPr-like"/>
    <property type="match status" value="1"/>
</dbReference>
<dbReference type="PANTHER" id="PTHR33705">
    <property type="entry name" value="PHOSPHOCARRIER PROTEIN HPR"/>
    <property type="match status" value="1"/>
</dbReference>
<dbReference type="PANTHER" id="PTHR33705:SF5">
    <property type="entry name" value="HPR-LIKE PROTEIN CRH"/>
    <property type="match status" value="1"/>
</dbReference>
<dbReference type="OrthoDB" id="9809047at2"/>
<dbReference type="PROSITE" id="PS51350">
    <property type="entry name" value="PTS_HPR_DOM"/>
    <property type="match status" value="1"/>
</dbReference>
<evidence type="ECO:0000256" key="1">
    <source>
        <dbReference type="ARBA" id="ARBA00010736"/>
    </source>
</evidence>
<organism evidence="3 4">
    <name type="scientific">Psychrobacillus soli</name>
    <dbReference type="NCBI Taxonomy" id="1543965"/>
    <lineage>
        <taxon>Bacteria</taxon>
        <taxon>Bacillati</taxon>
        <taxon>Bacillota</taxon>
        <taxon>Bacilli</taxon>
        <taxon>Bacillales</taxon>
        <taxon>Bacillaceae</taxon>
        <taxon>Psychrobacillus</taxon>
    </lineage>
</organism>
<dbReference type="CDD" id="cd00367">
    <property type="entry name" value="PTS-HPr_like"/>
    <property type="match status" value="1"/>
</dbReference>